<evidence type="ECO:0000259" key="7">
    <source>
        <dbReference type="PROSITE" id="PS50850"/>
    </source>
</evidence>
<dbReference type="CDD" id="cd17323">
    <property type="entry name" value="MFS_Tpo1_MDR_like"/>
    <property type="match status" value="1"/>
</dbReference>
<gene>
    <name evidence="8" type="ORF">AJ80_00834</name>
</gene>
<dbReference type="STRING" id="1447883.A0A2B7Z3F8"/>
<feature type="transmembrane region" description="Helical" evidence="6">
    <location>
        <begin position="222"/>
        <end position="242"/>
    </location>
</feature>
<dbReference type="SUPFAM" id="SSF103473">
    <property type="entry name" value="MFS general substrate transporter"/>
    <property type="match status" value="1"/>
</dbReference>
<dbReference type="PANTHER" id="PTHR23502:SF12">
    <property type="entry name" value="MULTIDRUG TRANSPORTER, PUTATIVE (AFU_ORTHOLOGUE AFUA_1G06440)-RELATED"/>
    <property type="match status" value="1"/>
</dbReference>
<feature type="region of interest" description="Disordered" evidence="5">
    <location>
        <begin position="548"/>
        <end position="570"/>
    </location>
</feature>
<proteinExistence type="predicted"/>
<dbReference type="PROSITE" id="PS00216">
    <property type="entry name" value="SUGAR_TRANSPORT_1"/>
    <property type="match status" value="1"/>
</dbReference>
<dbReference type="InterPro" id="IPR011701">
    <property type="entry name" value="MFS"/>
</dbReference>
<dbReference type="AlphaFoldDB" id="A0A2B7Z3F8"/>
<keyword evidence="9" id="KW-1185">Reference proteome</keyword>
<feature type="transmembrane region" description="Helical" evidence="6">
    <location>
        <begin position="191"/>
        <end position="210"/>
    </location>
</feature>
<feature type="transmembrane region" description="Helical" evidence="6">
    <location>
        <begin position="166"/>
        <end position="185"/>
    </location>
</feature>
<dbReference type="EMBL" id="PDNA01000006">
    <property type="protein sequence ID" value="PGH27592.1"/>
    <property type="molecule type" value="Genomic_DNA"/>
</dbReference>
<evidence type="ECO:0000256" key="1">
    <source>
        <dbReference type="ARBA" id="ARBA00004141"/>
    </source>
</evidence>
<feature type="compositionally biased region" description="Polar residues" evidence="5">
    <location>
        <begin position="1"/>
        <end position="23"/>
    </location>
</feature>
<evidence type="ECO:0000313" key="9">
    <source>
        <dbReference type="Proteomes" id="UP000224634"/>
    </source>
</evidence>
<dbReference type="InterPro" id="IPR036259">
    <property type="entry name" value="MFS_trans_sf"/>
</dbReference>
<dbReference type="GO" id="GO:0022857">
    <property type="term" value="F:transmembrane transporter activity"/>
    <property type="evidence" value="ECO:0007669"/>
    <property type="project" value="InterPro"/>
</dbReference>
<accession>A0A2B7Z3F8</accession>
<dbReference type="InterPro" id="IPR020846">
    <property type="entry name" value="MFS_dom"/>
</dbReference>
<comment type="subcellular location">
    <subcellularLocation>
        <location evidence="1">Membrane</location>
        <topology evidence="1">Multi-pass membrane protein</topology>
    </subcellularLocation>
</comment>
<keyword evidence="4 6" id="KW-0472">Membrane</keyword>
<dbReference type="GO" id="GO:0005886">
    <property type="term" value="C:plasma membrane"/>
    <property type="evidence" value="ECO:0007669"/>
    <property type="project" value="TreeGrafter"/>
</dbReference>
<feature type="domain" description="Major facilitator superfamily (MFS) profile" evidence="7">
    <location>
        <begin position="100"/>
        <end position="528"/>
    </location>
</feature>
<feature type="transmembrane region" description="Helical" evidence="6">
    <location>
        <begin position="501"/>
        <end position="522"/>
    </location>
</feature>
<feature type="transmembrane region" description="Helical" evidence="6">
    <location>
        <begin position="434"/>
        <end position="457"/>
    </location>
</feature>
<comment type="caution">
    <text evidence="8">The sequence shown here is derived from an EMBL/GenBank/DDBJ whole genome shotgun (WGS) entry which is preliminary data.</text>
</comment>
<feature type="region of interest" description="Disordered" evidence="5">
    <location>
        <begin position="65"/>
        <end position="85"/>
    </location>
</feature>
<evidence type="ECO:0000313" key="8">
    <source>
        <dbReference type="EMBL" id="PGH27592.1"/>
    </source>
</evidence>
<dbReference type="PANTHER" id="PTHR23502">
    <property type="entry name" value="MAJOR FACILITATOR SUPERFAMILY"/>
    <property type="match status" value="1"/>
</dbReference>
<dbReference type="InterPro" id="IPR005829">
    <property type="entry name" value="Sugar_transporter_CS"/>
</dbReference>
<organism evidence="8 9">
    <name type="scientific">Polytolypa hystricis (strain UAMH7299)</name>
    <dbReference type="NCBI Taxonomy" id="1447883"/>
    <lineage>
        <taxon>Eukaryota</taxon>
        <taxon>Fungi</taxon>
        <taxon>Dikarya</taxon>
        <taxon>Ascomycota</taxon>
        <taxon>Pezizomycotina</taxon>
        <taxon>Eurotiomycetes</taxon>
        <taxon>Eurotiomycetidae</taxon>
        <taxon>Onygenales</taxon>
        <taxon>Onygenales incertae sedis</taxon>
        <taxon>Polytolypa</taxon>
    </lineage>
</organism>
<dbReference type="OrthoDB" id="3365399at2759"/>
<evidence type="ECO:0000256" key="4">
    <source>
        <dbReference type="ARBA" id="ARBA00023136"/>
    </source>
</evidence>
<dbReference type="GO" id="GO:0140115">
    <property type="term" value="P:export across plasma membrane"/>
    <property type="evidence" value="ECO:0007669"/>
    <property type="project" value="UniProtKB-ARBA"/>
</dbReference>
<evidence type="ECO:0000256" key="3">
    <source>
        <dbReference type="ARBA" id="ARBA00022989"/>
    </source>
</evidence>
<dbReference type="GO" id="GO:0042908">
    <property type="term" value="P:xenobiotic transport"/>
    <property type="evidence" value="ECO:0007669"/>
    <property type="project" value="UniProtKB-ARBA"/>
</dbReference>
<evidence type="ECO:0000256" key="5">
    <source>
        <dbReference type="SAM" id="MobiDB-lite"/>
    </source>
</evidence>
<dbReference type="Proteomes" id="UP000224634">
    <property type="component" value="Unassembled WGS sequence"/>
</dbReference>
<sequence length="570" mass="62428">MVGSEKSASGSQTPPIKSHSNAYDDSAAGTPPRKSFEIEFENPHEALTPQISRISFSPSLTKKVTSVGSTGTSDPNFEVDWEENEPENPRNWPLKYKGMAIGIQSWNTFTVVLYSTSYTAGLAEMAKEFGISQTVATLGLTVYLIGLAVGSMILAPVSEMYGRKPVTIACLFIFTILIIPCGIGNSITDILVVRFFGALAGSAMISCSPGSVADMVDDEHRALAFSIWSLGPLNGPVFGPIIGGFVTQYLGWRWTNWIAMILSGLALALSCLVRETYAPVLLRKKVARIRAETDDPRWWNRYDQKESLATVLKVNLSRPVVMAVMEPICLFWNIYISIVYGILYLCFTAYPIVFREIRGWSVGLSGLAFLGIGIGSIITVSLEPYIRRMINSHKPDPETGKPPPEAMVSVVCIAAMLIPIGELIFAWTCAPATIHWIAPIIAGIPFGAGNTAVFIYATNYLTYSFGVYSASALAGNAVMRSVLGGVLPLVAPYLYDALGPNWSSTLLGLLEVAIIPIPIVFYKWGHKIRRRSTWISAMQEDKRKLDGKRLRAAEKREKDEGVMVKTKEEV</sequence>
<reference evidence="8 9" key="1">
    <citation type="submission" date="2017-10" db="EMBL/GenBank/DDBJ databases">
        <title>Comparative genomics in systemic dimorphic fungi from Ajellomycetaceae.</title>
        <authorList>
            <person name="Munoz J.F."/>
            <person name="Mcewen J.G."/>
            <person name="Clay O.K."/>
            <person name="Cuomo C.A."/>
        </authorList>
    </citation>
    <scope>NUCLEOTIDE SEQUENCE [LARGE SCALE GENOMIC DNA]</scope>
    <source>
        <strain evidence="8 9">UAMH7299</strain>
    </source>
</reference>
<feature type="transmembrane region" description="Helical" evidence="6">
    <location>
        <begin position="254"/>
        <end position="273"/>
    </location>
</feature>
<feature type="region of interest" description="Disordered" evidence="5">
    <location>
        <begin position="1"/>
        <end position="38"/>
    </location>
</feature>
<keyword evidence="3 6" id="KW-1133">Transmembrane helix</keyword>
<name>A0A2B7Z3F8_POLH7</name>
<feature type="transmembrane region" description="Helical" evidence="6">
    <location>
        <begin position="406"/>
        <end position="428"/>
    </location>
</feature>
<dbReference type="Pfam" id="PF07690">
    <property type="entry name" value="MFS_1"/>
    <property type="match status" value="1"/>
</dbReference>
<protein>
    <recommendedName>
        <fullName evidence="7">Major facilitator superfamily (MFS) profile domain-containing protein</fullName>
    </recommendedName>
</protein>
<evidence type="ECO:0000256" key="2">
    <source>
        <dbReference type="ARBA" id="ARBA00022692"/>
    </source>
</evidence>
<dbReference type="Gene3D" id="1.20.1250.20">
    <property type="entry name" value="MFS general substrate transporter like domains"/>
    <property type="match status" value="1"/>
</dbReference>
<feature type="transmembrane region" description="Helical" evidence="6">
    <location>
        <begin position="328"/>
        <end position="350"/>
    </location>
</feature>
<dbReference type="FunFam" id="1.20.1250.20:FF:000011">
    <property type="entry name" value="MFS multidrug transporter, putative"/>
    <property type="match status" value="1"/>
</dbReference>
<feature type="compositionally biased region" description="Polar residues" evidence="5">
    <location>
        <begin position="65"/>
        <end position="75"/>
    </location>
</feature>
<evidence type="ECO:0000256" key="6">
    <source>
        <dbReference type="SAM" id="Phobius"/>
    </source>
</evidence>
<dbReference type="PROSITE" id="PS50850">
    <property type="entry name" value="MFS"/>
    <property type="match status" value="1"/>
</dbReference>
<feature type="transmembrane region" description="Helical" evidence="6">
    <location>
        <begin position="362"/>
        <end position="386"/>
    </location>
</feature>
<feature type="transmembrane region" description="Helical" evidence="6">
    <location>
        <begin position="135"/>
        <end position="154"/>
    </location>
</feature>
<keyword evidence="2 6" id="KW-0812">Transmembrane</keyword>